<proteinExistence type="predicted"/>
<feature type="transmembrane region" description="Helical" evidence="1">
    <location>
        <begin position="190"/>
        <end position="211"/>
    </location>
</feature>
<feature type="transmembrane region" description="Helical" evidence="1">
    <location>
        <begin position="26"/>
        <end position="47"/>
    </location>
</feature>
<keyword evidence="1" id="KW-0812">Transmembrane</keyword>
<dbReference type="RefSeq" id="WP_024688409.1">
    <property type="nucleotide sequence ID" value="NZ_CP159362.1"/>
</dbReference>
<feature type="transmembrane region" description="Helical" evidence="1">
    <location>
        <begin position="93"/>
        <end position="114"/>
    </location>
</feature>
<dbReference type="EMBL" id="CP159362">
    <property type="protein sequence ID" value="XCN65552.1"/>
    <property type="molecule type" value="Genomic_DNA"/>
</dbReference>
<feature type="transmembrane region" description="Helical" evidence="1">
    <location>
        <begin position="59"/>
        <end position="78"/>
    </location>
</feature>
<keyword evidence="1" id="KW-0472">Membrane</keyword>
<dbReference type="InterPro" id="IPR009495">
    <property type="entry name" value="NrsF"/>
</dbReference>
<name>A0AAU8L9V0_PSESX</name>
<gene>
    <name evidence="2" type="ORF">N011_13515</name>
</gene>
<accession>A0AAU8L9V0</accession>
<protein>
    <submittedName>
        <fullName evidence="2">DUF1109 domain-containing protein</fullName>
    </submittedName>
</protein>
<keyword evidence="1" id="KW-1133">Transmembrane helix</keyword>
<reference evidence="2" key="2">
    <citation type="submission" date="2024-07" db="EMBL/GenBank/DDBJ databases">
        <title>A complete genome sequence for Pseudomonas syringae CC1417.</title>
        <authorList>
            <person name="Baltrus D.A."/>
        </authorList>
    </citation>
    <scope>NUCLEOTIDE SEQUENCE</scope>
    <source>
        <strain evidence="2">CC1417</strain>
    </source>
</reference>
<organism evidence="2">
    <name type="scientific">Pseudomonas syringae CC1417</name>
    <dbReference type="NCBI Taxonomy" id="1357272"/>
    <lineage>
        <taxon>Bacteria</taxon>
        <taxon>Pseudomonadati</taxon>
        <taxon>Pseudomonadota</taxon>
        <taxon>Gammaproteobacteria</taxon>
        <taxon>Pseudomonadales</taxon>
        <taxon>Pseudomonadaceae</taxon>
        <taxon>Pseudomonas</taxon>
        <taxon>Pseudomonas syringae</taxon>
    </lineage>
</organism>
<evidence type="ECO:0000256" key="1">
    <source>
        <dbReference type="SAM" id="Phobius"/>
    </source>
</evidence>
<reference evidence="2" key="1">
    <citation type="journal article" date="2014" name="Genome Announc.">
        <title>Draft Genome Sequences of a Phylogenetically Diverse Suite of Pseudomonas syringae Strains from Multiple Source Populations.</title>
        <authorList>
            <person name="Baltrus D.A."/>
            <person name="Yourstone S."/>
            <person name="Lind A."/>
            <person name="Guilbaud C."/>
            <person name="Sands D.C."/>
            <person name="Jones C.D."/>
            <person name="Morris C.E."/>
            <person name="Dangl J.L."/>
        </authorList>
    </citation>
    <scope>NUCLEOTIDE SEQUENCE</scope>
    <source>
        <strain evidence="2">CC1417</strain>
    </source>
</reference>
<dbReference type="Pfam" id="PF06532">
    <property type="entry name" value="NrsF"/>
    <property type="match status" value="1"/>
</dbReference>
<feature type="transmembrane region" description="Helical" evidence="1">
    <location>
        <begin position="126"/>
        <end position="149"/>
    </location>
</feature>
<sequence length="213" mass="22784">MKTDDLISMLATNVSPVDPHVVARRIGTAVLIGALSASLLLVMLLGIRHDIAQVSMTPLFWGKVALPLGLTVGAWLMMTRLARPGMTSGAGRYWVASTLALVWLSGLSALAWAAPDARLDMVFGKTWRVCALNITLLSIPGFVAVFWALRGLSPTRLALAGSCGGLLAGATATITYCLHCPEMDIPFWGVWYVMGMLVPTLLGAVLGPRLLRW</sequence>
<evidence type="ECO:0000313" key="2">
    <source>
        <dbReference type="EMBL" id="XCN65552.1"/>
    </source>
</evidence>
<dbReference type="AlphaFoldDB" id="A0AAU8L9V0"/>